<feature type="transmembrane region" description="Helical" evidence="9">
    <location>
        <begin position="242"/>
        <end position="261"/>
    </location>
</feature>
<name>A0ABP0BEY8_9PEZI</name>
<evidence type="ECO:0000256" key="2">
    <source>
        <dbReference type="ARBA" id="ARBA00010992"/>
    </source>
</evidence>
<feature type="transmembrane region" description="Helical" evidence="9">
    <location>
        <begin position="210"/>
        <end position="230"/>
    </location>
</feature>
<feature type="transmembrane region" description="Helical" evidence="9">
    <location>
        <begin position="439"/>
        <end position="460"/>
    </location>
</feature>
<dbReference type="PRINTS" id="PR00171">
    <property type="entry name" value="SUGRTRNSPORT"/>
</dbReference>
<proteinExistence type="inferred from homology"/>
<feature type="domain" description="Major facilitator superfamily (MFS) profile" evidence="10">
    <location>
        <begin position="81"/>
        <end position="525"/>
    </location>
</feature>
<evidence type="ECO:0000256" key="8">
    <source>
        <dbReference type="SAM" id="MobiDB-lite"/>
    </source>
</evidence>
<feature type="transmembrane region" description="Helical" evidence="9">
    <location>
        <begin position="154"/>
        <end position="174"/>
    </location>
</feature>
<dbReference type="Proteomes" id="UP001642405">
    <property type="component" value="Unassembled WGS sequence"/>
</dbReference>
<feature type="compositionally biased region" description="Basic and acidic residues" evidence="8">
    <location>
        <begin position="1"/>
        <end position="10"/>
    </location>
</feature>
<evidence type="ECO:0000256" key="6">
    <source>
        <dbReference type="ARBA" id="ARBA00023136"/>
    </source>
</evidence>
<feature type="compositionally biased region" description="Basic and acidic residues" evidence="8">
    <location>
        <begin position="20"/>
        <end position="33"/>
    </location>
</feature>
<keyword evidence="6 9" id="KW-0472">Membrane</keyword>
<evidence type="ECO:0000313" key="11">
    <source>
        <dbReference type="EMBL" id="CAK7218101.1"/>
    </source>
</evidence>
<keyword evidence="12" id="KW-1185">Reference proteome</keyword>
<protein>
    <recommendedName>
        <fullName evidence="10">Major facilitator superfamily (MFS) profile domain-containing protein</fullName>
    </recommendedName>
</protein>
<evidence type="ECO:0000256" key="3">
    <source>
        <dbReference type="ARBA" id="ARBA00022448"/>
    </source>
</evidence>
<feature type="transmembrane region" description="Helical" evidence="9">
    <location>
        <begin position="502"/>
        <end position="520"/>
    </location>
</feature>
<feature type="transmembrane region" description="Helical" evidence="9">
    <location>
        <begin position="334"/>
        <end position="356"/>
    </location>
</feature>
<feature type="region of interest" description="Disordered" evidence="8">
    <location>
        <begin position="1"/>
        <end position="39"/>
    </location>
</feature>
<keyword evidence="3 7" id="KW-0813">Transport</keyword>
<dbReference type="NCBIfam" id="TIGR00879">
    <property type="entry name" value="SP"/>
    <property type="match status" value="1"/>
</dbReference>
<dbReference type="SUPFAM" id="SSF103473">
    <property type="entry name" value="MFS general substrate transporter"/>
    <property type="match status" value="1"/>
</dbReference>
<dbReference type="EMBL" id="CAWUHB010000014">
    <property type="protein sequence ID" value="CAK7218101.1"/>
    <property type="molecule type" value="Genomic_DNA"/>
</dbReference>
<gene>
    <name evidence="11" type="ORF">SCUCBS95973_003375</name>
</gene>
<accession>A0ABP0BEY8</accession>
<keyword evidence="4 9" id="KW-0812">Transmembrane</keyword>
<reference evidence="11 12" key="1">
    <citation type="submission" date="2024-01" db="EMBL/GenBank/DDBJ databases">
        <authorList>
            <person name="Allen C."/>
            <person name="Tagirdzhanova G."/>
        </authorList>
    </citation>
    <scope>NUCLEOTIDE SEQUENCE [LARGE SCALE GENOMIC DNA]</scope>
</reference>
<evidence type="ECO:0000256" key="9">
    <source>
        <dbReference type="SAM" id="Phobius"/>
    </source>
</evidence>
<evidence type="ECO:0000313" key="12">
    <source>
        <dbReference type="Proteomes" id="UP001642405"/>
    </source>
</evidence>
<keyword evidence="5 9" id="KW-1133">Transmembrane helix</keyword>
<comment type="subcellular location">
    <subcellularLocation>
        <location evidence="1">Membrane</location>
        <topology evidence="1">Multi-pass membrane protein</topology>
    </subcellularLocation>
</comment>
<evidence type="ECO:0000259" key="10">
    <source>
        <dbReference type="PROSITE" id="PS50850"/>
    </source>
</evidence>
<feature type="transmembrane region" description="Helical" evidence="9">
    <location>
        <begin position="397"/>
        <end position="419"/>
    </location>
</feature>
<comment type="similarity">
    <text evidence="2 7">Belongs to the major facilitator superfamily. Sugar transporter (TC 2.A.1.1) family.</text>
</comment>
<dbReference type="Gene3D" id="1.20.1250.20">
    <property type="entry name" value="MFS general substrate transporter like domains"/>
    <property type="match status" value="1"/>
</dbReference>
<feature type="transmembrane region" description="Helical" evidence="9">
    <location>
        <begin position="368"/>
        <end position="388"/>
    </location>
</feature>
<evidence type="ECO:0000256" key="4">
    <source>
        <dbReference type="ARBA" id="ARBA00022692"/>
    </source>
</evidence>
<feature type="transmembrane region" description="Helical" evidence="9">
    <location>
        <begin position="180"/>
        <end position="198"/>
    </location>
</feature>
<feature type="transmembrane region" description="Helical" evidence="9">
    <location>
        <begin position="472"/>
        <end position="490"/>
    </location>
</feature>
<dbReference type="InterPro" id="IPR020846">
    <property type="entry name" value="MFS_dom"/>
</dbReference>
<dbReference type="InterPro" id="IPR005828">
    <property type="entry name" value="MFS_sugar_transport-like"/>
</dbReference>
<dbReference type="Pfam" id="PF00083">
    <property type="entry name" value="Sugar_tr"/>
    <property type="match status" value="1"/>
</dbReference>
<feature type="transmembrane region" description="Helical" evidence="9">
    <location>
        <begin position="78"/>
        <end position="103"/>
    </location>
</feature>
<organism evidence="11 12">
    <name type="scientific">Sporothrix curviconia</name>
    <dbReference type="NCBI Taxonomy" id="1260050"/>
    <lineage>
        <taxon>Eukaryota</taxon>
        <taxon>Fungi</taxon>
        <taxon>Dikarya</taxon>
        <taxon>Ascomycota</taxon>
        <taxon>Pezizomycotina</taxon>
        <taxon>Sordariomycetes</taxon>
        <taxon>Sordariomycetidae</taxon>
        <taxon>Ophiostomatales</taxon>
        <taxon>Ophiostomataceae</taxon>
        <taxon>Sporothrix</taxon>
    </lineage>
</organism>
<evidence type="ECO:0000256" key="5">
    <source>
        <dbReference type="ARBA" id="ARBA00022989"/>
    </source>
</evidence>
<dbReference type="PROSITE" id="PS50850">
    <property type="entry name" value="MFS"/>
    <property type="match status" value="1"/>
</dbReference>
<dbReference type="InterPro" id="IPR050360">
    <property type="entry name" value="MFS_Sugar_Transporters"/>
</dbReference>
<comment type="caution">
    <text evidence="11">The sequence shown here is derived from an EMBL/GenBank/DDBJ whole genome shotgun (WGS) entry which is preliminary data.</text>
</comment>
<evidence type="ECO:0000256" key="7">
    <source>
        <dbReference type="RuleBase" id="RU003346"/>
    </source>
</evidence>
<evidence type="ECO:0000256" key="1">
    <source>
        <dbReference type="ARBA" id="ARBA00004141"/>
    </source>
</evidence>
<feature type="transmembrane region" description="Helical" evidence="9">
    <location>
        <begin position="123"/>
        <end position="142"/>
    </location>
</feature>
<sequence>MSEPESKDTGSPKAQVMETTEDRQPTPPEKNHYPEVSAGSGASAVREGAKAKVVHNAELYAALQETKIKAWSKESCELYFAIFIAFCCACANGYDSSLMTSILAMPHFQSTFNSGTTGTKVSIIFSLYTVGAMVASPFAAILSDRCGRRSAMFAGGWVIIVGMIIASTASSLAQFVVGRFVLGMGISVMTVAAPAYATEIAPPHWRGRCTGFYNCGWFGGSIPAAAITFGTNYMDNDFSWRIPLVLQAFACVIVIGSVLFLPESPRYLMANGRDAEAVAFLAKYHGNGNARSRLVLLEVEEMRDSIRQDGIDKKAWDYRPLLLTHSGRWRMAQVLMISIFGQFSGNGLGYFNTVIFNNIGVTSVPQQLGYNLLNSVLSAIGALTAVTLTDRMPRRPVLVFGTLACAVTLACNSGLSAALDRQQHAAGGVQTSYAQGALAAYFLFNIVFSFTYSPLQAVIPTEALETTTRAKGLAASSVLVNAMGFINQFAGPIALGNIGYKYIYIFVGWDVVEALLWYLFGVESQGRTLEQLEWVYNQPNPVKASKHVDKVIVQADGTVTEKVVSQP</sequence>
<dbReference type="PANTHER" id="PTHR48022">
    <property type="entry name" value="PLASTIDIC GLUCOSE TRANSPORTER 4"/>
    <property type="match status" value="1"/>
</dbReference>
<dbReference type="InterPro" id="IPR036259">
    <property type="entry name" value="MFS_trans_sf"/>
</dbReference>
<dbReference type="PANTHER" id="PTHR48022:SF36">
    <property type="entry name" value="LACTOSE PERMEASE, PUTATIVE (AFU_ORTHOLOGUE AFUA_1G17310)-RELATED"/>
    <property type="match status" value="1"/>
</dbReference>
<dbReference type="InterPro" id="IPR003663">
    <property type="entry name" value="Sugar/inositol_transpt"/>
</dbReference>